<dbReference type="Pfam" id="PF10356">
    <property type="entry name" value="RRG7"/>
    <property type="match status" value="1"/>
</dbReference>
<evidence type="ECO:0000256" key="2">
    <source>
        <dbReference type="ARBA" id="ARBA00023128"/>
    </source>
</evidence>
<dbReference type="Gene3D" id="3.40.1350.10">
    <property type="match status" value="1"/>
</dbReference>
<dbReference type="InterPro" id="IPR011856">
    <property type="entry name" value="tRNA_endonuc-like_dom_sf"/>
</dbReference>
<comment type="subcellular location">
    <subcellularLocation>
        <location evidence="1">Mitochondrion</location>
    </subcellularLocation>
</comment>
<dbReference type="RefSeq" id="XP_069206531.1">
    <property type="nucleotide sequence ID" value="XM_069356690.1"/>
</dbReference>
<organism evidence="3 4">
    <name type="scientific">Vanrija albida</name>
    <dbReference type="NCBI Taxonomy" id="181172"/>
    <lineage>
        <taxon>Eukaryota</taxon>
        <taxon>Fungi</taxon>
        <taxon>Dikarya</taxon>
        <taxon>Basidiomycota</taxon>
        <taxon>Agaricomycotina</taxon>
        <taxon>Tremellomycetes</taxon>
        <taxon>Trichosporonales</taxon>
        <taxon>Trichosporonaceae</taxon>
        <taxon>Vanrija</taxon>
    </lineage>
</organism>
<dbReference type="PANTHER" id="PTHR28133:SF1">
    <property type="entry name" value="REQUIRED FOR RESPIRATORY GROWTH PROTEIN 7, MITOCHONDRIAL"/>
    <property type="match status" value="1"/>
</dbReference>
<reference evidence="3 4" key="1">
    <citation type="submission" date="2023-08" db="EMBL/GenBank/DDBJ databases">
        <title>Annotated Genome Sequence of Vanrija albida AlHP1.</title>
        <authorList>
            <person name="Herzog R."/>
        </authorList>
    </citation>
    <scope>NUCLEOTIDE SEQUENCE [LARGE SCALE GENOMIC DNA]</scope>
    <source>
        <strain evidence="3 4">AlHP1</strain>
    </source>
</reference>
<protein>
    <recommendedName>
        <fullName evidence="5">Restriction endonuclease type IV Mrr domain-containing protein</fullName>
    </recommendedName>
</protein>
<dbReference type="GeneID" id="95989336"/>
<name>A0ABR3PVV1_9TREE</name>
<keyword evidence="2" id="KW-0496">Mitochondrion</keyword>
<dbReference type="PANTHER" id="PTHR28133">
    <property type="entry name" value="REQUIRED FOR RESPIRATORY GROWTH PROTEIN 7, MITOCHONDRIAL"/>
    <property type="match status" value="1"/>
</dbReference>
<evidence type="ECO:0000256" key="1">
    <source>
        <dbReference type="ARBA" id="ARBA00004173"/>
    </source>
</evidence>
<dbReference type="EMBL" id="JBBXJM010000006">
    <property type="protein sequence ID" value="KAL1406587.1"/>
    <property type="molecule type" value="Genomic_DNA"/>
</dbReference>
<evidence type="ECO:0000313" key="4">
    <source>
        <dbReference type="Proteomes" id="UP001565368"/>
    </source>
</evidence>
<dbReference type="InterPro" id="IPR018828">
    <property type="entry name" value="RRG7"/>
</dbReference>
<evidence type="ECO:0000313" key="3">
    <source>
        <dbReference type="EMBL" id="KAL1406587.1"/>
    </source>
</evidence>
<gene>
    <name evidence="3" type="ORF">Q8F55_008293</name>
</gene>
<evidence type="ECO:0008006" key="5">
    <source>
        <dbReference type="Google" id="ProtNLM"/>
    </source>
</evidence>
<proteinExistence type="predicted"/>
<accession>A0ABR3PVV1</accession>
<keyword evidence="4" id="KW-1185">Reference proteome</keyword>
<dbReference type="Proteomes" id="UP001565368">
    <property type="component" value="Unassembled WGS sequence"/>
</dbReference>
<comment type="caution">
    <text evidence="3">The sequence shown here is derived from an EMBL/GenBank/DDBJ whole genome shotgun (WGS) entry which is preliminary data.</text>
</comment>
<sequence>MARPSPRDIGHAFEAHALRFLTSLHMSLAHVGGAGDGGVDLRGYWWLPRRPGVPAPALRRDGNPAVRSIQPARVLAQCKAERRVLGPRAVRELEGVMAHLEHDKHPALAVLLSQSGFTPAAMAHAQRTPKPMLLVHLPGGRVGEVEGEVEVAGAWWNAPFAAVLAPLGVEIRREVAVRPGGVAAGVGVWYDGRRMERFGPPLDKSPLDK</sequence>